<proteinExistence type="predicted"/>
<name>A0A8S5RU66_9CAUD</name>
<protein>
    <submittedName>
        <fullName evidence="1">Uncharacterized protein</fullName>
    </submittedName>
</protein>
<sequence length="97" mass="10695">MYYPINETTARAAHDMMSFSDYRTGSATADYRAQVDEAAAVLERVKPLCATDAQRDRAEWLHDRYAATLAAAINKDNEIGARCPSVLIAGPSNFPTR</sequence>
<evidence type="ECO:0000313" key="1">
    <source>
        <dbReference type="EMBL" id="DAE92851.1"/>
    </source>
</evidence>
<dbReference type="EMBL" id="BK055796">
    <property type="protein sequence ID" value="DAE92851.1"/>
    <property type="molecule type" value="Genomic_DNA"/>
</dbReference>
<organism evidence="1">
    <name type="scientific">Ackermannviridae sp</name>
    <dbReference type="NCBI Taxonomy" id="2831612"/>
    <lineage>
        <taxon>Viruses</taxon>
        <taxon>Duplodnaviria</taxon>
        <taxon>Heunggongvirae</taxon>
        <taxon>Uroviricota</taxon>
        <taxon>Caudoviricetes</taxon>
        <taxon>Pantevenvirales</taxon>
        <taxon>Ackermannviridae</taxon>
    </lineage>
</organism>
<reference evidence="1" key="1">
    <citation type="journal article" date="2021" name="Proc. Natl. Acad. Sci. U.S.A.">
        <title>A Catalog of Tens of Thousands of Viruses from Human Metagenomes Reveals Hidden Associations with Chronic Diseases.</title>
        <authorList>
            <person name="Tisza M.J."/>
            <person name="Buck C.B."/>
        </authorList>
    </citation>
    <scope>NUCLEOTIDE SEQUENCE</scope>
    <source>
        <strain evidence="1">Cttzo28</strain>
    </source>
</reference>
<accession>A0A8S5RU66</accession>